<keyword evidence="2" id="KW-1185">Reference proteome</keyword>
<reference evidence="1 2" key="1">
    <citation type="submission" date="2016-11" db="EMBL/GenBank/DDBJ databases">
        <title>Draft Genome Sequences of Nine Cyanobacterial Strains from Diverse Habitats.</title>
        <authorList>
            <person name="Zhu T."/>
            <person name="Hou S."/>
            <person name="Lu X."/>
            <person name="Hess W.R."/>
        </authorList>
    </citation>
    <scope>NUCLEOTIDE SEQUENCE [LARGE SCALE GENOMIC DNA]</scope>
    <source>
        <strain evidence="1 2">NIES-30</strain>
    </source>
</reference>
<name>A0A1U7IZD4_9CYAN</name>
<proteinExistence type="predicted"/>
<dbReference type="Gene3D" id="1.25.40.10">
    <property type="entry name" value="Tetratricopeptide repeat domain"/>
    <property type="match status" value="1"/>
</dbReference>
<dbReference type="Gene3D" id="1.20.58.320">
    <property type="entry name" value="TPR-like"/>
    <property type="match status" value="1"/>
</dbReference>
<sequence length="216" mass="24528">MTIQPFDTVLQFWFPDQLNQGQAAIVRQWQWWFRGAISASENERFLPLLEQAIRGELDRWAEKPRSRLALIILLDQLSRTIYQGTAQAYAQDSKACLLALSGIDIGHYAALKTPWEKTFFLLPLGHSEEVKNLDLAVQLADDLVQESLPDHRELLAFSASQARAHREVVARFGRQPHRNAALGHRSTPEELNYIATGQLVHTRSMPPHLSALLSEQ</sequence>
<comment type="caution">
    <text evidence="1">The sequence shown here is derived from an EMBL/GenBank/DDBJ whole genome shotgun (WGS) entry which is preliminary data.</text>
</comment>
<protein>
    <recommendedName>
        <fullName evidence="3">DUF924 domain-containing protein</fullName>
    </recommendedName>
</protein>
<dbReference type="SUPFAM" id="SSF48452">
    <property type="entry name" value="TPR-like"/>
    <property type="match status" value="1"/>
</dbReference>
<evidence type="ECO:0000313" key="2">
    <source>
        <dbReference type="Proteomes" id="UP000185557"/>
    </source>
</evidence>
<dbReference type="OrthoDB" id="7593450at2"/>
<evidence type="ECO:0000313" key="1">
    <source>
        <dbReference type="EMBL" id="OKH44328.1"/>
    </source>
</evidence>
<dbReference type="STRING" id="549789.NIES30_22800"/>
<gene>
    <name evidence="1" type="ORF">NIES30_22800</name>
</gene>
<accession>A0A1U7IZD4</accession>
<dbReference type="AlphaFoldDB" id="A0A1U7IZD4"/>
<organism evidence="1 2">
    <name type="scientific">Phormidium tenue NIES-30</name>
    <dbReference type="NCBI Taxonomy" id="549789"/>
    <lineage>
        <taxon>Bacteria</taxon>
        <taxon>Bacillati</taxon>
        <taxon>Cyanobacteriota</taxon>
        <taxon>Cyanophyceae</taxon>
        <taxon>Oscillatoriophycideae</taxon>
        <taxon>Oscillatoriales</taxon>
        <taxon>Oscillatoriaceae</taxon>
        <taxon>Phormidium</taxon>
    </lineage>
</organism>
<dbReference type="InterPro" id="IPR010323">
    <property type="entry name" value="DUF924"/>
</dbReference>
<dbReference type="EMBL" id="MRCG01000024">
    <property type="protein sequence ID" value="OKH44328.1"/>
    <property type="molecule type" value="Genomic_DNA"/>
</dbReference>
<evidence type="ECO:0008006" key="3">
    <source>
        <dbReference type="Google" id="ProtNLM"/>
    </source>
</evidence>
<dbReference type="Pfam" id="PF06041">
    <property type="entry name" value="DUF924"/>
    <property type="match status" value="1"/>
</dbReference>
<dbReference type="Proteomes" id="UP000185557">
    <property type="component" value="Unassembled WGS sequence"/>
</dbReference>
<dbReference type="RefSeq" id="WP_073610801.1">
    <property type="nucleotide sequence ID" value="NZ_MRCG01000024.1"/>
</dbReference>
<dbReference type="InterPro" id="IPR011990">
    <property type="entry name" value="TPR-like_helical_dom_sf"/>
</dbReference>